<dbReference type="AlphaFoldDB" id="A0A1T4NSU9"/>
<proteinExistence type="predicted"/>
<dbReference type="OrthoDB" id="7063781at2"/>
<keyword evidence="1" id="KW-0732">Signal</keyword>
<evidence type="ECO:0000256" key="1">
    <source>
        <dbReference type="SAM" id="SignalP"/>
    </source>
</evidence>
<protein>
    <recommendedName>
        <fullName evidence="4">Sensory transduction regulator</fullName>
    </recommendedName>
</protein>
<gene>
    <name evidence="2" type="ORF">SAMN02745674_00888</name>
</gene>
<organism evidence="2 3">
    <name type="scientific">Lysobacter spongiicola DSM 21749</name>
    <dbReference type="NCBI Taxonomy" id="1122188"/>
    <lineage>
        <taxon>Bacteria</taxon>
        <taxon>Pseudomonadati</taxon>
        <taxon>Pseudomonadota</taxon>
        <taxon>Gammaproteobacteria</taxon>
        <taxon>Lysobacterales</taxon>
        <taxon>Lysobacteraceae</taxon>
        <taxon>Novilysobacter</taxon>
    </lineage>
</organism>
<keyword evidence="3" id="KW-1185">Reference proteome</keyword>
<reference evidence="2 3" key="1">
    <citation type="submission" date="2017-02" db="EMBL/GenBank/DDBJ databases">
        <authorList>
            <person name="Peterson S.W."/>
        </authorList>
    </citation>
    <scope>NUCLEOTIDE SEQUENCE [LARGE SCALE GENOMIC DNA]</scope>
    <source>
        <strain evidence="2 3">DSM 21749</strain>
    </source>
</reference>
<dbReference type="EMBL" id="FUXP01000002">
    <property type="protein sequence ID" value="SJZ82205.1"/>
    <property type="molecule type" value="Genomic_DNA"/>
</dbReference>
<evidence type="ECO:0000313" key="3">
    <source>
        <dbReference type="Proteomes" id="UP000190061"/>
    </source>
</evidence>
<dbReference type="RefSeq" id="WP_078757518.1">
    <property type="nucleotide sequence ID" value="NZ_FUXP01000002.1"/>
</dbReference>
<feature type="chain" id="PRO_5011984232" description="Sensory transduction regulator" evidence="1">
    <location>
        <begin position="25"/>
        <end position="169"/>
    </location>
</feature>
<sequence length="169" mass="18353">MSIKLVLAAAIAAATIVAPTVASAQEATFGQFTHVEAEDDFDDSDRSFVYADSTTNDGASSLIWRCMEDGLNVLYHFAAYKGGDSDDEVLVRYRFDELEATEREYWPLLQGHKSAHIPMDEVASFTSVARRSDGVVIEVLDPLDGEVQKDAFLLEGLGQALATLDCAGI</sequence>
<name>A0A1T4NSU9_9GAMM</name>
<dbReference type="Proteomes" id="UP000190061">
    <property type="component" value="Unassembled WGS sequence"/>
</dbReference>
<evidence type="ECO:0008006" key="4">
    <source>
        <dbReference type="Google" id="ProtNLM"/>
    </source>
</evidence>
<feature type="signal peptide" evidence="1">
    <location>
        <begin position="1"/>
        <end position="24"/>
    </location>
</feature>
<evidence type="ECO:0000313" key="2">
    <source>
        <dbReference type="EMBL" id="SJZ82205.1"/>
    </source>
</evidence>
<accession>A0A1T4NSU9</accession>